<reference evidence="2" key="1">
    <citation type="submission" date="2022-08" db="EMBL/GenBank/DDBJ databases">
        <title>Draft genome sequencing of Roseisolibacter agri AW1220.</title>
        <authorList>
            <person name="Tobiishi Y."/>
            <person name="Tonouchi A."/>
        </authorList>
    </citation>
    <scope>NUCLEOTIDE SEQUENCE</scope>
    <source>
        <strain evidence="2">AW1220</strain>
    </source>
</reference>
<sequence>MTAAAIRPSPQDPDWRSRLLETPAAIAALLGRVKRIAVLGIKTPESMQPAFYVPKYAQRAGYEIVPVPVYYPEVTEILGERVYRRLADVPGPIDLVNVFRRPKDLPAHVDDILAAGPHAVWLQSGIYHDEVAEQLARAGIAVVQDRCLMVELRGMGI</sequence>
<dbReference type="Pfam" id="PF13380">
    <property type="entry name" value="CoA_binding_2"/>
    <property type="match status" value="1"/>
</dbReference>
<protein>
    <submittedName>
        <fullName evidence="2">CoA-binding protein</fullName>
    </submittedName>
</protein>
<comment type="caution">
    <text evidence="2">The sequence shown here is derived from an EMBL/GenBank/DDBJ whole genome shotgun (WGS) entry which is preliminary data.</text>
</comment>
<evidence type="ECO:0000259" key="1">
    <source>
        <dbReference type="SMART" id="SM00881"/>
    </source>
</evidence>
<dbReference type="RefSeq" id="WP_284351540.1">
    <property type="nucleotide sequence ID" value="NZ_BRXS01000005.1"/>
</dbReference>
<dbReference type="PANTHER" id="PTHR33303">
    <property type="entry name" value="CYTOPLASMIC PROTEIN-RELATED"/>
    <property type="match status" value="1"/>
</dbReference>
<dbReference type="PANTHER" id="PTHR33303:SF2">
    <property type="entry name" value="COA-BINDING DOMAIN-CONTAINING PROTEIN"/>
    <property type="match status" value="1"/>
</dbReference>
<dbReference type="InterPro" id="IPR036291">
    <property type="entry name" value="NAD(P)-bd_dom_sf"/>
</dbReference>
<dbReference type="Gene3D" id="3.40.50.720">
    <property type="entry name" value="NAD(P)-binding Rossmann-like Domain"/>
    <property type="match status" value="1"/>
</dbReference>
<dbReference type="EMBL" id="BRXS01000005">
    <property type="protein sequence ID" value="GLC27094.1"/>
    <property type="molecule type" value="Genomic_DNA"/>
</dbReference>
<dbReference type="AlphaFoldDB" id="A0AA37Q5R9"/>
<name>A0AA37Q5R9_9BACT</name>
<dbReference type="SUPFAM" id="SSF51735">
    <property type="entry name" value="NAD(P)-binding Rossmann-fold domains"/>
    <property type="match status" value="1"/>
</dbReference>
<dbReference type="InterPro" id="IPR003781">
    <property type="entry name" value="CoA-bd"/>
</dbReference>
<proteinExistence type="predicted"/>
<evidence type="ECO:0000313" key="3">
    <source>
        <dbReference type="Proteomes" id="UP001161325"/>
    </source>
</evidence>
<gene>
    <name evidence="2" type="ORF">rosag_36070</name>
</gene>
<accession>A0AA37Q5R9</accession>
<dbReference type="SMART" id="SM00881">
    <property type="entry name" value="CoA_binding"/>
    <property type="match status" value="1"/>
</dbReference>
<feature type="domain" description="CoA-binding" evidence="1">
    <location>
        <begin position="30"/>
        <end position="126"/>
    </location>
</feature>
<organism evidence="2 3">
    <name type="scientific">Roseisolibacter agri</name>
    <dbReference type="NCBI Taxonomy" id="2014610"/>
    <lineage>
        <taxon>Bacteria</taxon>
        <taxon>Pseudomonadati</taxon>
        <taxon>Gemmatimonadota</taxon>
        <taxon>Gemmatimonadia</taxon>
        <taxon>Gemmatimonadales</taxon>
        <taxon>Gemmatimonadaceae</taxon>
        <taxon>Roseisolibacter</taxon>
    </lineage>
</organism>
<keyword evidence="3" id="KW-1185">Reference proteome</keyword>
<dbReference type="Proteomes" id="UP001161325">
    <property type="component" value="Unassembled WGS sequence"/>
</dbReference>
<evidence type="ECO:0000313" key="2">
    <source>
        <dbReference type="EMBL" id="GLC27094.1"/>
    </source>
</evidence>